<protein>
    <submittedName>
        <fullName evidence="2">Uncharacterized protein</fullName>
    </submittedName>
</protein>
<evidence type="ECO:0000313" key="2">
    <source>
        <dbReference type="EMBL" id="RWX48225.1"/>
    </source>
</evidence>
<accession>A0A3S3QM12</accession>
<name>A0A3S3QM12_9BACT</name>
<organism evidence="2 3">
    <name type="scientific">Candidatus Electrothrix aarhusensis</name>
    <dbReference type="NCBI Taxonomy" id="1859131"/>
    <lineage>
        <taxon>Bacteria</taxon>
        <taxon>Pseudomonadati</taxon>
        <taxon>Thermodesulfobacteriota</taxon>
        <taxon>Desulfobulbia</taxon>
        <taxon>Desulfobulbales</taxon>
        <taxon>Desulfobulbaceae</taxon>
        <taxon>Candidatus Electrothrix</taxon>
    </lineage>
</organism>
<sequence length="32" mass="3678">MFLWVTAGSQRAKPNSYKSNGISRKSYPRSLF</sequence>
<dbReference type="EMBL" id="MTKO01000003">
    <property type="protein sequence ID" value="RWX48225.1"/>
    <property type="molecule type" value="Genomic_DNA"/>
</dbReference>
<reference evidence="2 3" key="1">
    <citation type="submission" date="2017-01" db="EMBL/GenBank/DDBJ databases">
        <title>The cable genome- insights into the physiology and evolution of filamentous bacteria capable of sulfide oxidation via long distance electron transfer.</title>
        <authorList>
            <person name="Schreiber L."/>
            <person name="Bjerg J.T."/>
            <person name="Boggild A."/>
            <person name="Van De Vossenberg J."/>
            <person name="Meysman F."/>
            <person name="Nielsen L.P."/>
            <person name="Schramm A."/>
            <person name="Kjeldsen K.U."/>
        </authorList>
    </citation>
    <scope>NUCLEOTIDE SEQUENCE [LARGE SCALE GENOMIC DNA]</scope>
    <source>
        <strain evidence="2">MCF</strain>
    </source>
</reference>
<feature type="region of interest" description="Disordered" evidence="1">
    <location>
        <begin position="1"/>
        <end position="32"/>
    </location>
</feature>
<evidence type="ECO:0000256" key="1">
    <source>
        <dbReference type="SAM" id="MobiDB-lite"/>
    </source>
</evidence>
<feature type="compositionally biased region" description="Polar residues" evidence="1">
    <location>
        <begin position="7"/>
        <end position="23"/>
    </location>
</feature>
<gene>
    <name evidence="2" type="ORF">H206_05192</name>
</gene>
<evidence type="ECO:0000313" key="3">
    <source>
        <dbReference type="Proteomes" id="UP000287853"/>
    </source>
</evidence>
<comment type="caution">
    <text evidence="2">The sequence shown here is derived from an EMBL/GenBank/DDBJ whole genome shotgun (WGS) entry which is preliminary data.</text>
</comment>
<dbReference type="Proteomes" id="UP000287853">
    <property type="component" value="Unassembled WGS sequence"/>
</dbReference>
<keyword evidence="3" id="KW-1185">Reference proteome</keyword>
<dbReference type="AlphaFoldDB" id="A0A3S3QM12"/>
<proteinExistence type="predicted"/>